<sequence length="55" mass="6313">YDYFILTPMPDSNAAEEFASSTDLLLLRWPIGIVKPWESQGEHVMDIDDSNLNQE</sequence>
<dbReference type="EMBL" id="CAJOBI010022076">
    <property type="protein sequence ID" value="CAF4223062.1"/>
    <property type="molecule type" value="Genomic_DNA"/>
</dbReference>
<accession>A0A8S2SE53</accession>
<comment type="caution">
    <text evidence="1">The sequence shown here is derived from an EMBL/GenBank/DDBJ whole genome shotgun (WGS) entry which is preliminary data.</text>
</comment>
<feature type="non-terminal residue" evidence="1">
    <location>
        <position position="1"/>
    </location>
</feature>
<evidence type="ECO:0000313" key="1">
    <source>
        <dbReference type="EMBL" id="CAF4223062.1"/>
    </source>
</evidence>
<reference evidence="1" key="1">
    <citation type="submission" date="2021-02" db="EMBL/GenBank/DDBJ databases">
        <authorList>
            <person name="Nowell W R."/>
        </authorList>
    </citation>
    <scope>NUCLEOTIDE SEQUENCE</scope>
</reference>
<gene>
    <name evidence="1" type="ORF">SMN809_LOCUS22806</name>
</gene>
<proteinExistence type="predicted"/>
<evidence type="ECO:0000313" key="2">
    <source>
        <dbReference type="Proteomes" id="UP000676336"/>
    </source>
</evidence>
<name>A0A8S2SE53_9BILA</name>
<dbReference type="Proteomes" id="UP000676336">
    <property type="component" value="Unassembled WGS sequence"/>
</dbReference>
<dbReference type="AlphaFoldDB" id="A0A8S2SE53"/>
<protein>
    <submittedName>
        <fullName evidence="1">Uncharacterized protein</fullName>
    </submittedName>
</protein>
<organism evidence="1 2">
    <name type="scientific">Rotaria magnacalcarata</name>
    <dbReference type="NCBI Taxonomy" id="392030"/>
    <lineage>
        <taxon>Eukaryota</taxon>
        <taxon>Metazoa</taxon>
        <taxon>Spiralia</taxon>
        <taxon>Gnathifera</taxon>
        <taxon>Rotifera</taxon>
        <taxon>Eurotatoria</taxon>
        <taxon>Bdelloidea</taxon>
        <taxon>Philodinida</taxon>
        <taxon>Philodinidae</taxon>
        <taxon>Rotaria</taxon>
    </lineage>
</organism>